<reference evidence="4" key="1">
    <citation type="submission" date="2015-06" db="EMBL/GenBank/DDBJ databases">
        <authorList>
            <person name="Bertelli C."/>
        </authorList>
    </citation>
    <scope>NUCLEOTIDE SEQUENCE [LARGE SCALE GENOMIC DNA]</scope>
    <source>
        <strain evidence="4">CRIB-30</strain>
    </source>
</reference>
<dbReference type="Pfam" id="PF01370">
    <property type="entry name" value="Epimerase"/>
    <property type="match status" value="1"/>
</dbReference>
<evidence type="ECO:0000259" key="2">
    <source>
        <dbReference type="Pfam" id="PF01370"/>
    </source>
</evidence>
<proteinExistence type="predicted"/>
<dbReference type="EC" id="5.1.3.6" evidence="3"/>
<dbReference type="SUPFAM" id="SSF51735">
    <property type="entry name" value="NAD(P)-binding Rossmann-fold domains"/>
    <property type="match status" value="1"/>
</dbReference>
<evidence type="ECO:0000256" key="1">
    <source>
        <dbReference type="ARBA" id="ARBA00023027"/>
    </source>
</evidence>
<accession>A0A0H5DQ42</accession>
<dbReference type="GO" id="GO:0050378">
    <property type="term" value="F:UDP-glucuronate 4-epimerase activity"/>
    <property type="evidence" value="ECO:0007669"/>
    <property type="project" value="UniProtKB-EC"/>
</dbReference>
<dbReference type="AlphaFoldDB" id="A0A0H5DQ42"/>
<gene>
    <name evidence="3" type="primary">GAE4</name>
    <name evidence="3" type="ORF">ELAC_1415</name>
</gene>
<dbReference type="EMBL" id="CWGJ01000019">
    <property type="protein sequence ID" value="CRX38751.1"/>
    <property type="molecule type" value="Genomic_DNA"/>
</dbReference>
<keyword evidence="1" id="KW-0520">NAD</keyword>
<organism evidence="3 4">
    <name type="scientific">Estrella lausannensis</name>
    <dbReference type="NCBI Taxonomy" id="483423"/>
    <lineage>
        <taxon>Bacteria</taxon>
        <taxon>Pseudomonadati</taxon>
        <taxon>Chlamydiota</taxon>
        <taxon>Chlamydiia</taxon>
        <taxon>Parachlamydiales</taxon>
        <taxon>Candidatus Criblamydiaceae</taxon>
        <taxon>Estrella</taxon>
    </lineage>
</organism>
<sequence length="319" mass="36119">MANRRVLITGMAGFIGYHLAKKLKELGDSLMGIDNFNDYYDSNLKRARIADLQDIRCVEGDIQDVTLLTALIKEFRPTHILHMAAQAGVRFSLLNPKAYIDANINGFLSILEVLKDHPEIKLLFASSSSVYGLNTKVPFDETDATDQQASFYGVTKKCNELMARTYHHLYGISAIGLRFFTVYGPFGRPDMAYYSFTDKIVKGIPIDVFGEDQMRDFTYIDDIIEGVIKAMDLPGGFEIFNLGNHRPVALMRFIQILESAVGQKAKIRVTSPQKGDVKETYASIEKSHQLLQFEPKTNLEEGIPLFVDWYRKYNAFKSL</sequence>
<evidence type="ECO:0000313" key="3">
    <source>
        <dbReference type="EMBL" id="CRX38751.1"/>
    </source>
</evidence>
<dbReference type="PRINTS" id="PR01713">
    <property type="entry name" value="NUCEPIMERASE"/>
</dbReference>
<dbReference type="Gene3D" id="3.90.25.10">
    <property type="entry name" value="UDP-galactose 4-epimerase, domain 1"/>
    <property type="match status" value="1"/>
</dbReference>
<keyword evidence="4" id="KW-1185">Reference proteome</keyword>
<dbReference type="RefSeq" id="WP_239414430.1">
    <property type="nucleotide sequence ID" value="NZ_CWGJ01000019.1"/>
</dbReference>
<protein>
    <submittedName>
        <fullName evidence="3">UDP-glucuronate 4-epimerase 4</fullName>
        <ecNumber evidence="3">5.1.3.6</ecNumber>
    </submittedName>
</protein>
<keyword evidence="3" id="KW-0413">Isomerase</keyword>
<feature type="domain" description="NAD-dependent epimerase/dehydratase" evidence="2">
    <location>
        <begin position="6"/>
        <end position="243"/>
    </location>
</feature>
<dbReference type="PANTHER" id="PTHR43574">
    <property type="entry name" value="EPIMERASE-RELATED"/>
    <property type="match status" value="1"/>
</dbReference>
<dbReference type="Gene3D" id="3.40.50.720">
    <property type="entry name" value="NAD(P)-binding Rossmann-like Domain"/>
    <property type="match status" value="1"/>
</dbReference>
<dbReference type="InterPro" id="IPR001509">
    <property type="entry name" value="Epimerase_deHydtase"/>
</dbReference>
<dbReference type="Proteomes" id="UP000220251">
    <property type="component" value="Unassembled WGS sequence"/>
</dbReference>
<evidence type="ECO:0000313" key="4">
    <source>
        <dbReference type="Proteomes" id="UP000220251"/>
    </source>
</evidence>
<name>A0A0H5DQ42_9BACT</name>
<dbReference type="InterPro" id="IPR036291">
    <property type="entry name" value="NAD(P)-bd_dom_sf"/>
</dbReference>